<feature type="compositionally biased region" description="Acidic residues" evidence="1">
    <location>
        <begin position="31"/>
        <end position="42"/>
    </location>
</feature>
<feature type="region of interest" description="Disordered" evidence="1">
    <location>
        <begin position="25"/>
        <end position="46"/>
    </location>
</feature>
<dbReference type="EMBL" id="BEZZ01081558">
    <property type="protein sequence ID" value="GCC42611.1"/>
    <property type="molecule type" value="Genomic_DNA"/>
</dbReference>
<dbReference type="AlphaFoldDB" id="A0A401TIX9"/>
<keyword evidence="3" id="KW-1185">Reference proteome</keyword>
<evidence type="ECO:0000313" key="2">
    <source>
        <dbReference type="EMBL" id="GCC42611.1"/>
    </source>
</evidence>
<reference evidence="2 3" key="1">
    <citation type="journal article" date="2018" name="Nat. Ecol. Evol.">
        <title>Shark genomes provide insights into elasmobranch evolution and the origin of vertebrates.</title>
        <authorList>
            <person name="Hara Y"/>
            <person name="Yamaguchi K"/>
            <person name="Onimaru K"/>
            <person name="Kadota M"/>
            <person name="Koyanagi M"/>
            <person name="Keeley SD"/>
            <person name="Tatsumi K"/>
            <person name="Tanaka K"/>
            <person name="Motone F"/>
            <person name="Kageyama Y"/>
            <person name="Nozu R"/>
            <person name="Adachi N"/>
            <person name="Nishimura O"/>
            <person name="Nakagawa R"/>
            <person name="Tanegashima C"/>
            <person name="Kiyatake I"/>
            <person name="Matsumoto R"/>
            <person name="Murakumo K"/>
            <person name="Nishida K"/>
            <person name="Terakita A"/>
            <person name="Kuratani S"/>
            <person name="Sato K"/>
            <person name="Hyodo S Kuraku.S."/>
        </authorList>
    </citation>
    <scope>NUCLEOTIDE SEQUENCE [LARGE SCALE GENOMIC DNA]</scope>
</reference>
<protein>
    <submittedName>
        <fullName evidence="2">Uncharacterized protein</fullName>
    </submittedName>
</protein>
<proteinExistence type="predicted"/>
<accession>A0A401TIX9</accession>
<dbReference type="STRING" id="137246.A0A401TIX9"/>
<gene>
    <name evidence="2" type="ORF">chiPu_0026520</name>
</gene>
<evidence type="ECO:0000256" key="1">
    <source>
        <dbReference type="SAM" id="MobiDB-lite"/>
    </source>
</evidence>
<comment type="caution">
    <text evidence="2">The sequence shown here is derived from an EMBL/GenBank/DDBJ whole genome shotgun (WGS) entry which is preliminary data.</text>
</comment>
<organism evidence="2 3">
    <name type="scientific">Chiloscyllium punctatum</name>
    <name type="common">Brownbanded bambooshark</name>
    <name type="synonym">Hemiscyllium punctatum</name>
    <dbReference type="NCBI Taxonomy" id="137246"/>
    <lineage>
        <taxon>Eukaryota</taxon>
        <taxon>Metazoa</taxon>
        <taxon>Chordata</taxon>
        <taxon>Craniata</taxon>
        <taxon>Vertebrata</taxon>
        <taxon>Chondrichthyes</taxon>
        <taxon>Elasmobranchii</taxon>
        <taxon>Galeomorphii</taxon>
        <taxon>Galeoidea</taxon>
        <taxon>Orectolobiformes</taxon>
        <taxon>Hemiscylliidae</taxon>
        <taxon>Chiloscyllium</taxon>
    </lineage>
</organism>
<sequence length="131" mass="14254">MVLEPAEEWQAMQPEVQATIKEVLGAGGGSEAEEEAEEESVAEGEGPPSICRRVCTLLKGAKYRQAVRLVLKAWEQLLDQAPFSMEGQEDDESEGTWPHEDRLLRVVEACFTGGPGGRARGWGLGEGRGWG</sequence>
<evidence type="ECO:0000313" key="3">
    <source>
        <dbReference type="Proteomes" id="UP000287033"/>
    </source>
</evidence>
<dbReference type="Proteomes" id="UP000287033">
    <property type="component" value="Unassembled WGS sequence"/>
</dbReference>
<name>A0A401TIX9_CHIPU</name>